<evidence type="ECO:0008006" key="3">
    <source>
        <dbReference type="Google" id="ProtNLM"/>
    </source>
</evidence>
<evidence type="ECO:0000313" key="1">
    <source>
        <dbReference type="EMBL" id="GGK07382.1"/>
    </source>
</evidence>
<reference evidence="1" key="2">
    <citation type="submission" date="2020-09" db="EMBL/GenBank/DDBJ databases">
        <authorList>
            <person name="Sun Q."/>
            <person name="Ohkuma M."/>
        </authorList>
    </citation>
    <scope>NUCLEOTIDE SEQUENCE</scope>
    <source>
        <strain evidence="1">JCM 14719</strain>
    </source>
</reference>
<keyword evidence="2" id="KW-1185">Reference proteome</keyword>
<organism evidence="1 2">
    <name type="scientific">Calditerricola satsumensis</name>
    <dbReference type="NCBI Taxonomy" id="373054"/>
    <lineage>
        <taxon>Bacteria</taxon>
        <taxon>Bacillati</taxon>
        <taxon>Bacillota</taxon>
        <taxon>Bacilli</taxon>
        <taxon>Bacillales</taxon>
        <taxon>Bacillaceae</taxon>
        <taxon>Calditerricola</taxon>
    </lineage>
</organism>
<evidence type="ECO:0000313" key="2">
    <source>
        <dbReference type="Proteomes" id="UP000637720"/>
    </source>
</evidence>
<sequence length="43" mass="4904">MDEGYGWAGQVIGLIRDIPSVQELIERMVAEAEAVRDRLNCLW</sequence>
<dbReference type="AlphaFoldDB" id="A0A8J3FC49"/>
<gene>
    <name evidence="1" type="ORF">GCM10007043_21760</name>
</gene>
<name>A0A8J3FC49_9BACI</name>
<reference evidence="1" key="1">
    <citation type="journal article" date="2014" name="Int. J. Syst. Evol. Microbiol.">
        <title>Complete genome sequence of Corynebacterium casei LMG S-19264T (=DSM 44701T), isolated from a smear-ripened cheese.</title>
        <authorList>
            <consortium name="US DOE Joint Genome Institute (JGI-PGF)"/>
            <person name="Walter F."/>
            <person name="Albersmeier A."/>
            <person name="Kalinowski J."/>
            <person name="Ruckert C."/>
        </authorList>
    </citation>
    <scope>NUCLEOTIDE SEQUENCE</scope>
    <source>
        <strain evidence="1">JCM 14719</strain>
    </source>
</reference>
<dbReference type="InterPro" id="IPR013785">
    <property type="entry name" value="Aldolase_TIM"/>
</dbReference>
<dbReference type="Proteomes" id="UP000637720">
    <property type="component" value="Unassembled WGS sequence"/>
</dbReference>
<protein>
    <recommendedName>
        <fullName evidence="3">Nitronate monooxygenase domain-containing protein</fullName>
    </recommendedName>
</protein>
<dbReference type="Gene3D" id="3.20.20.70">
    <property type="entry name" value="Aldolase class I"/>
    <property type="match status" value="1"/>
</dbReference>
<dbReference type="EMBL" id="BMOF01000062">
    <property type="protein sequence ID" value="GGK07382.1"/>
    <property type="molecule type" value="Genomic_DNA"/>
</dbReference>
<comment type="caution">
    <text evidence="1">The sequence shown here is derived from an EMBL/GenBank/DDBJ whole genome shotgun (WGS) entry which is preliminary data.</text>
</comment>
<proteinExistence type="predicted"/>
<accession>A0A8J3FC49</accession>